<dbReference type="Pfam" id="PF00188">
    <property type="entry name" value="CAP"/>
    <property type="match status" value="1"/>
</dbReference>
<keyword evidence="2" id="KW-1185">Reference proteome</keyword>
<feature type="domain" description="SCP" evidence="1">
    <location>
        <begin position="2"/>
        <end position="110"/>
    </location>
</feature>
<dbReference type="WBParaSite" id="ACAC_0001175801-mRNA-1">
    <property type="protein sequence ID" value="ACAC_0001175801-mRNA-1"/>
    <property type="gene ID" value="ACAC_0001175801"/>
</dbReference>
<evidence type="ECO:0000259" key="1">
    <source>
        <dbReference type="Pfam" id="PF00188"/>
    </source>
</evidence>
<evidence type="ECO:0000313" key="2">
    <source>
        <dbReference type="Proteomes" id="UP000035642"/>
    </source>
</evidence>
<reference evidence="2" key="1">
    <citation type="submission" date="2012-09" db="EMBL/GenBank/DDBJ databases">
        <authorList>
            <person name="Martin A.A."/>
        </authorList>
    </citation>
    <scope>NUCLEOTIDE SEQUENCE</scope>
</reference>
<protein>
    <submittedName>
        <fullName evidence="3">SCP domain-containing protein</fullName>
    </submittedName>
</protein>
<dbReference type="InterPro" id="IPR035940">
    <property type="entry name" value="CAP_sf"/>
</dbReference>
<reference evidence="3" key="2">
    <citation type="submission" date="2017-02" db="UniProtKB">
        <authorList>
            <consortium name="WormBaseParasite"/>
        </authorList>
    </citation>
    <scope>IDENTIFICATION</scope>
</reference>
<name>A0A0K0DJX6_ANGCA</name>
<evidence type="ECO:0000313" key="3">
    <source>
        <dbReference type="WBParaSite" id="ACAC_0001175801-mRNA-1"/>
    </source>
</evidence>
<dbReference type="InterPro" id="IPR014044">
    <property type="entry name" value="CAP_dom"/>
</dbReference>
<dbReference type="Gene3D" id="3.40.33.10">
    <property type="entry name" value="CAP"/>
    <property type="match status" value="1"/>
</dbReference>
<organism evidence="2 3">
    <name type="scientific">Angiostrongylus cantonensis</name>
    <name type="common">Rat lungworm</name>
    <dbReference type="NCBI Taxonomy" id="6313"/>
    <lineage>
        <taxon>Eukaryota</taxon>
        <taxon>Metazoa</taxon>
        <taxon>Ecdysozoa</taxon>
        <taxon>Nematoda</taxon>
        <taxon>Chromadorea</taxon>
        <taxon>Rhabditida</taxon>
        <taxon>Rhabditina</taxon>
        <taxon>Rhabditomorpha</taxon>
        <taxon>Strongyloidea</taxon>
        <taxon>Metastrongylidae</taxon>
        <taxon>Angiostrongylus</taxon>
    </lineage>
</organism>
<dbReference type="AlphaFoldDB" id="A0A0K0DJX6"/>
<proteinExistence type="predicted"/>
<accession>A0A0K0DJX6</accession>
<dbReference type="Proteomes" id="UP000035642">
    <property type="component" value="Unassembled WGS sequence"/>
</dbReference>
<dbReference type="SUPFAM" id="SSF55797">
    <property type="entry name" value="PR-1-like"/>
    <property type="match status" value="1"/>
</dbReference>
<sequence length="119" mass="13189">LEKKAVTAVEGCSKTPPECPGTNYTNFEQYYVAFYGRRLKCPSMVCSESNNFSTELDQGPINIAHTTIAHRIISYWQTRLESRLKMLRPDILSLGCAVAKCPESSGAVNVTVACFYDKG</sequence>